<feature type="region of interest" description="Disordered" evidence="1">
    <location>
        <begin position="787"/>
        <end position="816"/>
    </location>
</feature>
<dbReference type="Proteomes" id="UP001530400">
    <property type="component" value="Unassembled WGS sequence"/>
</dbReference>
<evidence type="ECO:0000313" key="4">
    <source>
        <dbReference type="Proteomes" id="UP001530400"/>
    </source>
</evidence>
<organism evidence="3 4">
    <name type="scientific">Cyclotella atomus</name>
    <dbReference type="NCBI Taxonomy" id="382360"/>
    <lineage>
        <taxon>Eukaryota</taxon>
        <taxon>Sar</taxon>
        <taxon>Stramenopiles</taxon>
        <taxon>Ochrophyta</taxon>
        <taxon>Bacillariophyta</taxon>
        <taxon>Coscinodiscophyceae</taxon>
        <taxon>Thalassiosirophycidae</taxon>
        <taxon>Stephanodiscales</taxon>
        <taxon>Stephanodiscaceae</taxon>
        <taxon>Cyclotella</taxon>
    </lineage>
</organism>
<feature type="region of interest" description="Disordered" evidence="1">
    <location>
        <begin position="1265"/>
        <end position="1305"/>
    </location>
</feature>
<feature type="chain" id="PRO_5044827615" evidence="2">
    <location>
        <begin position="21"/>
        <end position="1348"/>
    </location>
</feature>
<feature type="compositionally biased region" description="Low complexity" evidence="1">
    <location>
        <begin position="652"/>
        <end position="661"/>
    </location>
</feature>
<name>A0ABD3QU88_9STRA</name>
<feature type="compositionally biased region" description="Low complexity" evidence="1">
    <location>
        <begin position="186"/>
        <end position="203"/>
    </location>
</feature>
<protein>
    <submittedName>
        <fullName evidence="3">Uncharacterized protein</fullName>
    </submittedName>
</protein>
<feature type="region of interest" description="Disordered" evidence="1">
    <location>
        <begin position="101"/>
        <end position="136"/>
    </location>
</feature>
<sequence length="1348" mass="147002">MRSKSIILLMAVAYLINALGNDHHLQSTTPSADDSNNLYTIIERRTQDPSDHYFCGIGYADASSSCEFPCKSGSSTECPPGYLCYFDTPCDINDLEHAPDSNAVDASEDNAPSLSTAQIPSKTAKPTYPPQPTAAPWAEDDPRLSLFCGEDWASASASCQVWCPDGSDDVCPYGQICFSDTSCKYTRPPTNKPTKPQPTQSPTYHPTDPTQSPTVAAIPEQPSNHMFCATDVTRVAESCSLETHCPNGPSDCKVGTFCWSNVMECDAREYIHWEEGGFLDKPESATSGMTDKEIALSLGFTWPSLKESDHYFCGISFEDANFRCGTPCSDGTALACSHGQLCFYDTECDARVHPEYYETDAPVPATTPAPIMKEDRINFSFCGVDWAEANTCTTRWCGLDTSCPEGKSCFADTECNAQDLPPMKPTKTPTWSPVTYDDESNFLFCGKTFLDAAEKCSYETYCRSGEHTDCPEDQFCWPGVPCNFKDMEPETTPRPTMDTAEPSKSPISFDDPSTTRFCGMNWTDASASCTDGRRPRWCASGSDTECPIGQICFADTMCHISSVQFPPSESPTVSPTNYTSAEPTNSAPEYDDVIFTSFCGTSWLDASESCSIDTYCPSGVHADCPGDDQYCWAATDCNVHEFWPSPTPEPSKSPSVKNSPSDAPSGAPSVDPTGIPTHSPLPEDDPRNFMYCGTDYADASSRCRIKCPNQICPPPLSCYSGTGCPAIPYDSPAPTDPNPTVAPTVFIGDTPSPSVGSAVISANSNVPTTDFASTSLSSEIPTIKTSSTVSISQMTPNPTIVPSNSYTKPMSNTQQPTGLKSGFISSAPTDNVQQSLGNEILTIPETNQKKTTKSPEHIIQTVENQLLIIQPNLEREVFVVETRGGSVLPSNVYKFHGFLSSLLYYSASGVDDDHFYLGEDETIEQGLVNLALFISKVATDSIVYESCDPDKLGCGIWAFDTTFQDNARFQCSISSDNAGLECLNGIIGCACILGMLDHRIGSKSMNESTPYSDVQFCTTDPYESVCSKYLEKGEETRWLPAMAYWVSFVQRYQSINPGLEESTYMMRLQRFVQNGRQDATFLDYVVDINIHESIEKAPKEKFAEMYYKIINLLMDGLTTAVKQQPSSNPTNTPSQPPTNIAVATAQTQTPSLPFDNAQTIPVDNQSFVTPVNQSMETKCPLLCVVPIKTIECPPRGQKLKLCFSNFIGVDELCIASYGECDTIKVSVNDCAISYNVFRRIDCALLVDYPNDSESDTELDADTLPQLISPVPTPEPSSTVSPSKSSEDRGKLDSAQPSPSMPTAKPSSGFDGIVWWENISSTSKQNYHVSIYPAVILIATSLLMECLAY</sequence>
<accession>A0ABD3QU88</accession>
<comment type="caution">
    <text evidence="3">The sequence shown here is derived from an EMBL/GenBank/DDBJ whole genome shotgun (WGS) entry which is preliminary data.</text>
</comment>
<proteinExistence type="predicted"/>
<feature type="signal peptide" evidence="2">
    <location>
        <begin position="1"/>
        <end position="20"/>
    </location>
</feature>
<keyword evidence="4" id="KW-1185">Reference proteome</keyword>
<evidence type="ECO:0000256" key="2">
    <source>
        <dbReference type="SAM" id="SignalP"/>
    </source>
</evidence>
<keyword evidence="2" id="KW-0732">Signal</keyword>
<gene>
    <name evidence="3" type="ORF">ACHAWO_003584</name>
</gene>
<feature type="region of interest" description="Disordered" evidence="1">
    <location>
        <begin position="186"/>
        <end position="212"/>
    </location>
</feature>
<feature type="compositionally biased region" description="Polar residues" evidence="1">
    <location>
        <begin position="110"/>
        <end position="121"/>
    </location>
</feature>
<reference evidence="3 4" key="1">
    <citation type="submission" date="2024-10" db="EMBL/GenBank/DDBJ databases">
        <title>Updated reference genomes for cyclostephanoid diatoms.</title>
        <authorList>
            <person name="Roberts W.R."/>
            <person name="Alverson A.J."/>
        </authorList>
    </citation>
    <scope>NUCLEOTIDE SEQUENCE [LARGE SCALE GENOMIC DNA]</scope>
    <source>
        <strain evidence="3 4">AJA010-31</strain>
    </source>
</reference>
<dbReference type="PANTHER" id="PTHR21113:SF4">
    <property type="entry name" value="CHITIN-BINDING TYPE-4 DOMAIN-CONTAINING PROTEIN"/>
    <property type="match status" value="1"/>
</dbReference>
<evidence type="ECO:0000313" key="3">
    <source>
        <dbReference type="EMBL" id="KAL3803429.1"/>
    </source>
</evidence>
<dbReference type="EMBL" id="JALLPJ020000069">
    <property type="protein sequence ID" value="KAL3803429.1"/>
    <property type="molecule type" value="Genomic_DNA"/>
</dbReference>
<dbReference type="PANTHER" id="PTHR21113">
    <property type="entry name" value="AGAP001705-PA"/>
    <property type="match status" value="1"/>
</dbReference>
<feature type="region of interest" description="Disordered" evidence="1">
    <location>
        <begin position="648"/>
        <end position="686"/>
    </location>
</feature>
<evidence type="ECO:0000256" key="1">
    <source>
        <dbReference type="SAM" id="MobiDB-lite"/>
    </source>
</evidence>